<reference evidence="2 3" key="1">
    <citation type="submission" date="2023-09" db="EMBL/GenBank/DDBJ databases">
        <title>Description of three actinobacteria isolated from air of manufacturing shop in a pharmaceutical factory.</title>
        <authorList>
            <person name="Zhang D.-F."/>
        </authorList>
    </citation>
    <scope>NUCLEOTIDE SEQUENCE [LARGE SCALE GENOMIC DNA]</scope>
    <source>
        <strain evidence="2 3">LY-0111</strain>
    </source>
</reference>
<proteinExistence type="predicted"/>
<dbReference type="PANTHER" id="PTHR48207">
    <property type="entry name" value="SUCCINATE--HYDROXYMETHYLGLUTARATE COA-TRANSFERASE"/>
    <property type="match status" value="1"/>
</dbReference>
<dbReference type="PANTHER" id="PTHR48207:SF3">
    <property type="entry name" value="SUCCINATE--HYDROXYMETHYLGLUTARATE COA-TRANSFERASE"/>
    <property type="match status" value="1"/>
</dbReference>
<dbReference type="GO" id="GO:0016740">
    <property type="term" value="F:transferase activity"/>
    <property type="evidence" value="ECO:0007669"/>
    <property type="project" value="UniProtKB-KW"/>
</dbReference>
<organism evidence="2 3">
    <name type="scientific">Nesterenkonia aerolata</name>
    <dbReference type="NCBI Taxonomy" id="3074079"/>
    <lineage>
        <taxon>Bacteria</taxon>
        <taxon>Bacillati</taxon>
        <taxon>Actinomycetota</taxon>
        <taxon>Actinomycetes</taxon>
        <taxon>Micrococcales</taxon>
        <taxon>Micrococcaceae</taxon>
        <taxon>Nesterenkonia</taxon>
    </lineage>
</organism>
<comment type="caution">
    <text evidence="2">The sequence shown here is derived from an EMBL/GenBank/DDBJ whole genome shotgun (WGS) entry which is preliminary data.</text>
</comment>
<gene>
    <name evidence="2" type="ORF">RIL96_01210</name>
</gene>
<protein>
    <submittedName>
        <fullName evidence="2">CoA transferase</fullName>
        <ecNumber evidence="2">2.8.3.-</ecNumber>
    </submittedName>
</protein>
<dbReference type="Proteomes" id="UP001251870">
    <property type="component" value="Unassembled WGS sequence"/>
</dbReference>
<sequence length="389" mass="41452">MTTPFAPEASGPLADVVVLDLSRVLAGPYATMLLADMGATVIKVESPAGDETRTWRPPETDGESTYFQAINRNKRSIALDLGDDQDRAVVDRLLTRADVLVENFRPGGLAQFGLDYESLAAEHPHLIYASLSGFGHEGPGANLPGYDVLVQGASGLMHVTGDAESDPMKAGVAVCDVIAGLHLYGAILAALHERSRSGTGQHVQANLLSSMLSGLVNQTSAAANTGSSPQRMGNEHPSLFPYGPFPTADGQIIIACGNDRQFSRLCGALDAQEAAQDARWSSMSGRNAERVPLRALLEERLSAAGTSEWLERLRQAGVPCAPVNDVVESLDYAESLGLQARAAIPRADGTTSTSAAHPVSWSRSQITYQAAPPRLDEHREEIMEWLATE</sequence>
<dbReference type="InterPro" id="IPR023606">
    <property type="entry name" value="CoA-Trfase_III_dom_1_sf"/>
</dbReference>
<dbReference type="EMBL" id="JAVKGR010000001">
    <property type="protein sequence ID" value="MDR8018185.1"/>
    <property type="molecule type" value="Genomic_DNA"/>
</dbReference>
<keyword evidence="1 2" id="KW-0808">Transferase</keyword>
<evidence type="ECO:0000313" key="2">
    <source>
        <dbReference type="EMBL" id="MDR8018185.1"/>
    </source>
</evidence>
<dbReference type="RefSeq" id="WP_310547170.1">
    <property type="nucleotide sequence ID" value="NZ_JAVKGR010000001.1"/>
</dbReference>
<accession>A0ABU2DNV7</accession>
<name>A0ABU2DNV7_9MICC</name>
<evidence type="ECO:0000313" key="3">
    <source>
        <dbReference type="Proteomes" id="UP001251870"/>
    </source>
</evidence>
<dbReference type="Pfam" id="PF02515">
    <property type="entry name" value="CoA_transf_3"/>
    <property type="match status" value="1"/>
</dbReference>
<dbReference type="Gene3D" id="3.30.1540.10">
    <property type="entry name" value="formyl-coa transferase, domain 3"/>
    <property type="match status" value="1"/>
</dbReference>
<dbReference type="InterPro" id="IPR044855">
    <property type="entry name" value="CoA-Trfase_III_dom3_sf"/>
</dbReference>
<dbReference type="InterPro" id="IPR050483">
    <property type="entry name" value="CoA-transferase_III_domain"/>
</dbReference>
<dbReference type="EC" id="2.8.3.-" evidence="2"/>
<dbReference type="Gene3D" id="3.40.50.10540">
    <property type="entry name" value="Crotonobetainyl-coa:carnitine coa-transferase, domain 1"/>
    <property type="match status" value="1"/>
</dbReference>
<evidence type="ECO:0000256" key="1">
    <source>
        <dbReference type="ARBA" id="ARBA00022679"/>
    </source>
</evidence>
<dbReference type="SUPFAM" id="SSF89796">
    <property type="entry name" value="CoA-transferase family III (CaiB/BaiF)"/>
    <property type="match status" value="1"/>
</dbReference>
<keyword evidence="3" id="KW-1185">Reference proteome</keyword>
<dbReference type="InterPro" id="IPR003673">
    <property type="entry name" value="CoA-Trfase_fam_III"/>
</dbReference>